<evidence type="ECO:0000256" key="4">
    <source>
        <dbReference type="SAM" id="MobiDB-lite"/>
    </source>
</evidence>
<evidence type="ECO:0000313" key="6">
    <source>
        <dbReference type="EMBL" id="KAJ8440186.1"/>
    </source>
</evidence>
<evidence type="ECO:0000256" key="3">
    <source>
        <dbReference type="SAM" id="Coils"/>
    </source>
</evidence>
<gene>
    <name evidence="6" type="ORF">Cgig2_023951</name>
</gene>
<feature type="compositionally biased region" description="Polar residues" evidence="4">
    <location>
        <begin position="110"/>
        <end position="122"/>
    </location>
</feature>
<feature type="compositionally biased region" description="Polar residues" evidence="4">
    <location>
        <begin position="163"/>
        <end position="178"/>
    </location>
</feature>
<feature type="coiled-coil region" evidence="3">
    <location>
        <begin position="303"/>
        <end position="536"/>
    </location>
</feature>
<reference evidence="6" key="1">
    <citation type="submission" date="2022-04" db="EMBL/GenBank/DDBJ databases">
        <title>Carnegiea gigantea Genome sequencing and assembly v2.</title>
        <authorList>
            <person name="Copetti D."/>
            <person name="Sanderson M.J."/>
            <person name="Burquez A."/>
            <person name="Wojciechowski M.F."/>
        </authorList>
    </citation>
    <scope>NUCLEOTIDE SEQUENCE</scope>
    <source>
        <strain evidence="6">SGP5-SGP5p</strain>
        <tissue evidence="6">Aerial part</tissue>
    </source>
</reference>
<proteinExistence type="inferred from homology"/>
<dbReference type="EMBL" id="JAKOGI010000196">
    <property type="protein sequence ID" value="KAJ8440186.1"/>
    <property type="molecule type" value="Genomic_DNA"/>
</dbReference>
<evidence type="ECO:0000256" key="2">
    <source>
        <dbReference type="ARBA" id="ARBA00038006"/>
    </source>
</evidence>
<dbReference type="Gene3D" id="1.10.287.1490">
    <property type="match status" value="1"/>
</dbReference>
<keyword evidence="1 3" id="KW-0175">Coiled coil</keyword>
<keyword evidence="7" id="KW-1185">Reference proteome</keyword>
<feature type="region of interest" description="Disordered" evidence="4">
    <location>
        <begin position="158"/>
        <end position="208"/>
    </location>
</feature>
<evidence type="ECO:0000313" key="7">
    <source>
        <dbReference type="Proteomes" id="UP001153076"/>
    </source>
</evidence>
<name>A0A9Q1K9Z4_9CARY</name>
<protein>
    <recommendedName>
        <fullName evidence="5">NAB domain-containing protein</fullName>
    </recommendedName>
</protein>
<dbReference type="Pfam" id="PF07765">
    <property type="entry name" value="KIP1"/>
    <property type="match status" value="1"/>
</dbReference>
<dbReference type="GO" id="GO:0005774">
    <property type="term" value="C:vacuolar membrane"/>
    <property type="evidence" value="ECO:0007669"/>
    <property type="project" value="TreeGrafter"/>
</dbReference>
<dbReference type="InterPro" id="IPR051861">
    <property type="entry name" value="NET_actin-binding_domain"/>
</dbReference>
<feature type="region of interest" description="Disordered" evidence="4">
    <location>
        <begin position="110"/>
        <end position="137"/>
    </location>
</feature>
<feature type="domain" description="NAB" evidence="5">
    <location>
        <begin position="15"/>
        <end position="99"/>
    </location>
</feature>
<comment type="similarity">
    <text evidence="2">Belongs to the NET family.</text>
</comment>
<dbReference type="Proteomes" id="UP001153076">
    <property type="component" value="Unassembled WGS sequence"/>
</dbReference>
<dbReference type="InterPro" id="IPR011684">
    <property type="entry name" value="NAB"/>
</dbReference>
<dbReference type="OrthoDB" id="1877257at2759"/>
<sequence length="580" mass="66775">MAEGSTADLSILEQNPSLRVLNEMALSSKQKLPDEIKLSIEMDKQYKHMLELIDGDGDSFAKKAEMYYQRRPELISHVEELYRMYKLLADRYEHLTGEFRKNLLPDLQAQGSVGSDTGSEVTSALPLSDPKASLRRSGPRAAGFDFFLGRSVLDRQTKGDETCSISDSETESDASSLYSYPGVSGNTVEEGQQEQQNNNGSMKRIGSESFDDVHSKIVEYEEELRMAKDKIRLYEAEIDNLKMELQKSASLESASNLQHDFTVVGNGTEEEKFQLEVNDEKVLELQESNPTAEVDASDPGKKIGALVEELKIAKSRLHALDKEVIQLRKENKESSENLQRMQDLLRISQQEVAAFKRKFESEKRQASKLQERIARYKASLTDREHEVRELKDIISDANRKYQLHAEISRLTDEKTRLEEKLREWEMHSHTLETRHEALERKLNEEIEHLRTNVAEKTEMLEALKGELDAHKLKYDSVMSEKDELKSEISARNNHIDQLEKQLQHLVAENGRACKELEELRSREEELRREVERQKVLISEGAEGKREAIRQLCFSLEHYRNGYQELRQAFMGHKQHHVLAS</sequence>
<dbReference type="PANTHER" id="PTHR32258:SF3">
    <property type="entry name" value="PROTEIN NETWORKED 4A"/>
    <property type="match status" value="1"/>
</dbReference>
<dbReference type="PROSITE" id="PS51774">
    <property type="entry name" value="NAB"/>
    <property type="match status" value="1"/>
</dbReference>
<dbReference type="PANTHER" id="PTHR32258">
    <property type="entry name" value="PROTEIN NETWORKED 4A"/>
    <property type="match status" value="1"/>
</dbReference>
<accession>A0A9Q1K9Z4</accession>
<dbReference type="GO" id="GO:0003779">
    <property type="term" value="F:actin binding"/>
    <property type="evidence" value="ECO:0007669"/>
    <property type="project" value="InterPro"/>
</dbReference>
<comment type="caution">
    <text evidence="6">The sequence shown here is derived from an EMBL/GenBank/DDBJ whole genome shotgun (WGS) entry which is preliminary data.</text>
</comment>
<feature type="compositionally biased region" description="Low complexity" evidence="4">
    <location>
        <begin position="189"/>
        <end position="200"/>
    </location>
</feature>
<organism evidence="6 7">
    <name type="scientific">Carnegiea gigantea</name>
    <dbReference type="NCBI Taxonomy" id="171969"/>
    <lineage>
        <taxon>Eukaryota</taxon>
        <taxon>Viridiplantae</taxon>
        <taxon>Streptophyta</taxon>
        <taxon>Embryophyta</taxon>
        <taxon>Tracheophyta</taxon>
        <taxon>Spermatophyta</taxon>
        <taxon>Magnoliopsida</taxon>
        <taxon>eudicotyledons</taxon>
        <taxon>Gunneridae</taxon>
        <taxon>Pentapetalae</taxon>
        <taxon>Caryophyllales</taxon>
        <taxon>Cactineae</taxon>
        <taxon>Cactaceae</taxon>
        <taxon>Cactoideae</taxon>
        <taxon>Echinocereeae</taxon>
        <taxon>Carnegiea</taxon>
    </lineage>
</organism>
<feature type="coiled-coil region" evidence="3">
    <location>
        <begin position="210"/>
        <end position="251"/>
    </location>
</feature>
<evidence type="ECO:0000256" key="1">
    <source>
        <dbReference type="ARBA" id="ARBA00023054"/>
    </source>
</evidence>
<evidence type="ECO:0000259" key="5">
    <source>
        <dbReference type="PROSITE" id="PS51774"/>
    </source>
</evidence>
<dbReference type="AlphaFoldDB" id="A0A9Q1K9Z4"/>